<dbReference type="CDD" id="cd09251">
    <property type="entry name" value="AP-2_Mu2_Cterm"/>
    <property type="match status" value="1"/>
</dbReference>
<evidence type="ECO:0000313" key="10">
    <source>
        <dbReference type="EMBL" id="SPQ93758.1"/>
    </source>
</evidence>
<dbReference type="STRING" id="37360.A0A0G4J419"/>
<evidence type="ECO:0000256" key="2">
    <source>
        <dbReference type="ARBA" id="ARBA00022583"/>
    </source>
</evidence>
<dbReference type="InterPro" id="IPR050431">
    <property type="entry name" value="Adaptor_comp_med_subunit"/>
</dbReference>
<keyword evidence="3 7" id="KW-0653">Protein transport</keyword>
<dbReference type="SUPFAM" id="SSF49447">
    <property type="entry name" value="Second domain of Mu2 adaptin subunit (ap50) of ap2 adaptor"/>
    <property type="match status" value="1"/>
</dbReference>
<evidence type="ECO:0000313" key="12">
    <source>
        <dbReference type="Proteomes" id="UP000290189"/>
    </source>
</evidence>
<evidence type="ECO:0000313" key="11">
    <source>
        <dbReference type="Proteomes" id="UP000039324"/>
    </source>
</evidence>
<geneLocation type="mitochondrion" evidence="10"/>
<keyword evidence="1 7" id="KW-0813">Transport</keyword>
<dbReference type="GO" id="GO:0006897">
    <property type="term" value="P:endocytosis"/>
    <property type="evidence" value="ECO:0007669"/>
    <property type="project" value="UniProtKB-KW"/>
</dbReference>
<sequence>MISAVLFVNTKGDVIISRYFRDDVTKLDADAFRLRVIAAKEASVPIIRIDDCSSMYIRHGDLHVVTMSKSNCHPALCFEYMFKLVEVFKAYFGGSFDEDAIRSNFVLVYELLDETMDYGFPQILSALSLKQYIKAATVKDLASDKGAEPVDNNKITSEITGAIDWRQPGKYKYKKNEVYIDILESVNLLMSSDGTVLRSDVSGKIMLKAYLTGMPECKFGMNDKLVLDKDPAKAAPSSNKKGGAGIAIDDCTFHRCVRLGRFDTDRTISFVPPDGDFQLMSYRITQNVNLPFTIKSVITEHGKSRVTYRITLSGNFDKKLFATNVLMKIPVPKNTSTQTMHAGNGATKYDPASNAIQWKIRKFAGDASYSLNGEVHLKALLVDKPWQRPPIALEFQVSMFTASGLQVRFLKVVEKKNSYPTVKWVRYITKNGQYQIRI</sequence>
<dbReference type="OrthoDB" id="10259133at2759"/>
<dbReference type="InterPro" id="IPR011012">
    <property type="entry name" value="Longin-like_dom_sf"/>
</dbReference>
<evidence type="ECO:0000256" key="6">
    <source>
        <dbReference type="ARBA" id="ARBA00037878"/>
    </source>
</evidence>
<dbReference type="GO" id="GO:0006886">
    <property type="term" value="P:intracellular protein transport"/>
    <property type="evidence" value="ECO:0007669"/>
    <property type="project" value="UniProtKB-UniRule"/>
</dbReference>
<dbReference type="SUPFAM" id="SSF64356">
    <property type="entry name" value="SNARE-like"/>
    <property type="match status" value="1"/>
</dbReference>
<proteinExistence type="inferred from homology"/>
<dbReference type="InterPro" id="IPR001392">
    <property type="entry name" value="Clathrin_mu"/>
</dbReference>
<evidence type="ECO:0000256" key="7">
    <source>
        <dbReference type="PIRNR" id="PIRNR005992"/>
    </source>
</evidence>
<dbReference type="GO" id="GO:0005905">
    <property type="term" value="C:clathrin-coated pit"/>
    <property type="evidence" value="ECO:0007669"/>
    <property type="project" value="UniProtKB-KW"/>
</dbReference>
<dbReference type="Proteomes" id="UP000290189">
    <property type="component" value="Unassembled WGS sequence"/>
</dbReference>
<dbReference type="CDD" id="cd14836">
    <property type="entry name" value="AP2_Mu_N"/>
    <property type="match status" value="1"/>
</dbReference>
<comment type="similarity">
    <text evidence="7">Belongs to the adaptor complexes medium subunit family.</text>
</comment>
<evidence type="ECO:0000256" key="5">
    <source>
        <dbReference type="ARBA" id="ARBA00023176"/>
    </source>
</evidence>
<dbReference type="EMBL" id="CDSF01000124">
    <property type="protein sequence ID" value="CEP02310.1"/>
    <property type="molecule type" value="Genomic_DNA"/>
</dbReference>
<dbReference type="Pfam" id="PF00928">
    <property type="entry name" value="Adap_comp_sub"/>
    <property type="match status" value="1"/>
</dbReference>
<dbReference type="PROSITE" id="PS51072">
    <property type="entry name" value="MHD"/>
    <property type="match status" value="1"/>
</dbReference>
<dbReference type="PRINTS" id="PR00314">
    <property type="entry name" value="CLATHRINADPT"/>
</dbReference>
<evidence type="ECO:0000256" key="4">
    <source>
        <dbReference type="ARBA" id="ARBA00023136"/>
    </source>
</evidence>
<dbReference type="PANTHER" id="PTHR10529">
    <property type="entry name" value="AP COMPLEX SUBUNIT MU"/>
    <property type="match status" value="1"/>
</dbReference>
<organism evidence="9 11">
    <name type="scientific">Plasmodiophora brassicae</name>
    <name type="common">Clubroot disease agent</name>
    <dbReference type="NCBI Taxonomy" id="37360"/>
    <lineage>
        <taxon>Eukaryota</taxon>
        <taxon>Sar</taxon>
        <taxon>Rhizaria</taxon>
        <taxon>Endomyxa</taxon>
        <taxon>Phytomyxea</taxon>
        <taxon>Plasmodiophorida</taxon>
        <taxon>Plasmodiophoridae</taxon>
        <taxon>Plasmodiophora</taxon>
    </lineage>
</organism>
<reference evidence="9 11" key="1">
    <citation type="submission" date="2015-02" db="EMBL/GenBank/DDBJ databases">
        <authorList>
            <person name="Chooi Y.-H."/>
        </authorList>
    </citation>
    <scope>NUCLEOTIDE SEQUENCE [LARGE SCALE GENOMIC DNA]</scope>
    <source>
        <strain evidence="9">E3</strain>
    </source>
</reference>
<dbReference type="InterPro" id="IPR043512">
    <property type="entry name" value="Mu2_C"/>
</dbReference>
<keyword evidence="11" id="KW-1185">Reference proteome</keyword>
<evidence type="ECO:0000256" key="3">
    <source>
        <dbReference type="ARBA" id="ARBA00022927"/>
    </source>
</evidence>
<dbReference type="AlphaFoldDB" id="A0A0G4J419"/>
<evidence type="ECO:0000256" key="1">
    <source>
        <dbReference type="ARBA" id="ARBA00022448"/>
    </source>
</evidence>
<dbReference type="InterPro" id="IPR036168">
    <property type="entry name" value="AP2_Mu_C_sf"/>
</dbReference>
<keyword evidence="4" id="KW-0472">Membrane</keyword>
<protein>
    <recommendedName>
        <fullName evidence="8">MHD domain-containing protein</fullName>
    </recommendedName>
</protein>
<gene>
    <name evidence="9" type="ORF">PBRA_008894</name>
    <name evidence="10" type="ORF">PLBR_LOCUS973</name>
</gene>
<dbReference type="Gene3D" id="2.60.40.1170">
    <property type="entry name" value="Mu homology domain, subdomain B"/>
    <property type="match status" value="2"/>
</dbReference>
<dbReference type="GO" id="GO:0030131">
    <property type="term" value="C:clathrin adaptor complex"/>
    <property type="evidence" value="ECO:0007669"/>
    <property type="project" value="UniProtKB-UniRule"/>
</dbReference>
<dbReference type="Gene3D" id="3.30.450.60">
    <property type="match status" value="1"/>
</dbReference>
<dbReference type="FunFam" id="3.30.450.60:FF:000002">
    <property type="entry name" value="AP-2 complex subunit mu, putative"/>
    <property type="match status" value="1"/>
</dbReference>
<comment type="subcellular location">
    <subcellularLocation>
        <location evidence="6">Membrane</location>
        <location evidence="6">Coated pit</location>
    </subcellularLocation>
</comment>
<keyword evidence="2" id="KW-0254">Endocytosis</keyword>
<dbReference type="InterPro" id="IPR028565">
    <property type="entry name" value="MHD"/>
</dbReference>
<feature type="domain" description="MHD" evidence="8">
    <location>
        <begin position="175"/>
        <end position="437"/>
    </location>
</feature>
<keyword evidence="5" id="KW-0168">Coated pit</keyword>
<dbReference type="PIRSF" id="PIRSF005992">
    <property type="entry name" value="Clathrin_mu"/>
    <property type="match status" value="1"/>
</dbReference>
<name>A0A0G4J419_PLABS</name>
<evidence type="ECO:0000313" key="9">
    <source>
        <dbReference type="EMBL" id="CEP02310.1"/>
    </source>
</evidence>
<dbReference type="Proteomes" id="UP000039324">
    <property type="component" value="Unassembled WGS sequence"/>
</dbReference>
<reference evidence="10 12" key="2">
    <citation type="submission" date="2018-03" db="EMBL/GenBank/DDBJ databases">
        <authorList>
            <person name="Fogelqvist J."/>
        </authorList>
    </citation>
    <scope>NUCLEOTIDE SEQUENCE [LARGE SCALE GENOMIC DNA]</scope>
</reference>
<dbReference type="OMA" id="WRTPDIK"/>
<dbReference type="InterPro" id="IPR043532">
    <property type="entry name" value="AP2_Mu_N"/>
</dbReference>
<accession>A0A0G4J419</accession>
<evidence type="ECO:0000259" key="8">
    <source>
        <dbReference type="PROSITE" id="PS51072"/>
    </source>
</evidence>
<dbReference type="Pfam" id="PF01217">
    <property type="entry name" value="Clat_adaptor_s"/>
    <property type="match status" value="1"/>
</dbReference>
<dbReference type="EMBL" id="OVEO01000001">
    <property type="protein sequence ID" value="SPQ93758.1"/>
    <property type="molecule type" value="Genomic_DNA"/>
</dbReference>
<dbReference type="InterPro" id="IPR022775">
    <property type="entry name" value="AP_mu_sigma_su"/>
</dbReference>
<keyword evidence="10" id="KW-0496">Mitochondrion</keyword>